<dbReference type="AlphaFoldDB" id="A0A5C6GIZ4"/>
<feature type="compositionally biased region" description="Basic and acidic residues" evidence="1">
    <location>
        <begin position="44"/>
        <end position="57"/>
    </location>
</feature>
<feature type="compositionally biased region" description="Basic residues" evidence="1">
    <location>
        <begin position="368"/>
        <end position="383"/>
    </location>
</feature>
<reference evidence="3" key="1">
    <citation type="submission" date="2018-12" db="EMBL/GenBank/DDBJ databases">
        <title>The complete genome of Metarhizium rileyi, a key fungal pathogen of Lepidoptera.</title>
        <authorList>
            <person name="Binneck E."/>
            <person name="Lastra C.C.L."/>
            <person name="Sosa-Gomez D.R."/>
        </authorList>
    </citation>
    <scope>NUCLEOTIDE SEQUENCE [LARGE SCALE GENOMIC DNA]</scope>
    <source>
        <strain evidence="3">Cep018-CH2</strain>
    </source>
</reference>
<feature type="region of interest" description="Disordered" evidence="1">
    <location>
        <begin position="1"/>
        <end position="57"/>
    </location>
</feature>
<name>A0A5C6GIZ4_METRR</name>
<feature type="region of interest" description="Disordered" evidence="1">
    <location>
        <begin position="344"/>
        <end position="383"/>
    </location>
</feature>
<sequence>MDGETAIALKDGQEVADAFSESGADSEDETHVADLVSEPSGKSGHSEETSKLKGKGKESYIAENKAGRDFQELQRQIEAWVVKVHKDVQSSDHRKMIRHAAETTHSRNSTLMKLLCVNRRAPETDTSGDRFSSKDIALAKCLGHHPEAIRVVFSLSVWSALQKRILSKKFPIGVDKIMKWTLSEASKTMDKEKSYKRLSQAITKLAKTVKFQERRDDKIKSIVSELQSCWPLSHVPRHSMHRRRLKRLVEFAADFHCDLKCSGGIFDMVYPRKITPGTLPDDADSWNLLSLSRWLPIPRKEDSEGVLLCLYPGLQRRVAGDKVTLNVSKPTVLAYDANDVREYPRLNLTPAKDPSSRRKSHGEASSSRKPKKTDKQEKHKQKH</sequence>
<accession>A0A5C6GIZ4</accession>
<comment type="caution">
    <text evidence="2">The sequence shown here is derived from an EMBL/GenBank/DDBJ whole genome shotgun (WGS) entry which is preliminary data.</text>
</comment>
<proteinExistence type="predicted"/>
<gene>
    <name evidence="2" type="ORF">ED733_008167</name>
</gene>
<organism evidence="2 3">
    <name type="scientific">Metarhizium rileyi (strain RCEF 4871)</name>
    <name type="common">Nomuraea rileyi</name>
    <dbReference type="NCBI Taxonomy" id="1649241"/>
    <lineage>
        <taxon>Eukaryota</taxon>
        <taxon>Fungi</taxon>
        <taxon>Dikarya</taxon>
        <taxon>Ascomycota</taxon>
        <taxon>Pezizomycotina</taxon>
        <taxon>Sordariomycetes</taxon>
        <taxon>Hypocreomycetidae</taxon>
        <taxon>Hypocreales</taxon>
        <taxon>Clavicipitaceae</taxon>
        <taxon>Metarhizium</taxon>
    </lineage>
</organism>
<evidence type="ECO:0000313" key="2">
    <source>
        <dbReference type="EMBL" id="TWU76617.1"/>
    </source>
</evidence>
<dbReference type="EMBL" id="SBHS01000005">
    <property type="protein sequence ID" value="TWU76617.1"/>
    <property type="molecule type" value="Genomic_DNA"/>
</dbReference>
<evidence type="ECO:0000256" key="1">
    <source>
        <dbReference type="SAM" id="MobiDB-lite"/>
    </source>
</evidence>
<evidence type="ECO:0000313" key="3">
    <source>
        <dbReference type="Proteomes" id="UP000317257"/>
    </source>
</evidence>
<dbReference type="Proteomes" id="UP000317257">
    <property type="component" value="Unassembled WGS sequence"/>
</dbReference>
<protein>
    <submittedName>
        <fullName evidence="2">Uncharacterized protein</fullName>
    </submittedName>
</protein>